<keyword evidence="1" id="KW-0472">Membrane</keyword>
<keyword evidence="1" id="KW-1133">Transmembrane helix</keyword>
<protein>
    <submittedName>
        <fullName evidence="2">Uncharacterized protein</fullName>
    </submittedName>
</protein>
<dbReference type="AlphaFoldDB" id="A0A6C0LQR0"/>
<keyword evidence="1" id="KW-0812">Transmembrane</keyword>
<organism evidence="2">
    <name type="scientific">viral metagenome</name>
    <dbReference type="NCBI Taxonomy" id="1070528"/>
    <lineage>
        <taxon>unclassified sequences</taxon>
        <taxon>metagenomes</taxon>
        <taxon>organismal metagenomes</taxon>
    </lineage>
</organism>
<evidence type="ECO:0000313" key="2">
    <source>
        <dbReference type="EMBL" id="QHU33079.1"/>
    </source>
</evidence>
<reference evidence="2" key="1">
    <citation type="journal article" date="2020" name="Nature">
        <title>Giant virus diversity and host interactions through global metagenomics.</title>
        <authorList>
            <person name="Schulz F."/>
            <person name="Roux S."/>
            <person name="Paez-Espino D."/>
            <person name="Jungbluth S."/>
            <person name="Walsh D.A."/>
            <person name="Denef V.J."/>
            <person name="McMahon K.D."/>
            <person name="Konstantinidis K.T."/>
            <person name="Eloe-Fadrosh E.A."/>
            <person name="Kyrpides N.C."/>
            <person name="Woyke T."/>
        </authorList>
    </citation>
    <scope>NUCLEOTIDE SEQUENCE</scope>
    <source>
        <strain evidence="2">GVMAG-S-1014582-52</strain>
    </source>
</reference>
<evidence type="ECO:0000256" key="1">
    <source>
        <dbReference type="SAM" id="Phobius"/>
    </source>
</evidence>
<dbReference type="EMBL" id="MN740556">
    <property type="protein sequence ID" value="QHU33079.1"/>
    <property type="molecule type" value="Genomic_DNA"/>
</dbReference>
<sequence>MTISKNIILIVIVFLTVGITSYIYFNYKNNNNEKCHTYKVSMRNKNPHKQKDKKCVRFDDMITYHIPEHVSPRKSSKCQSPIGHIRDQCPDSPININSILSEKMDSINTSDDLSPNVKSNNISAIQIEDRWDASFGLPLMNKDEKKDYFDKMQKNFVQYSTAISDYNNYQTDRNTVIKTDTTIDPFKPDIRSNTLKGKTVKEIYDSVVSAPIAKPKIISKRTNAGIIYKEESELNGGKLIGTNLIGFDGTYDQYDTAAFGNGF</sequence>
<accession>A0A6C0LQR0</accession>
<proteinExistence type="predicted"/>
<name>A0A6C0LQR0_9ZZZZ</name>
<feature type="transmembrane region" description="Helical" evidence="1">
    <location>
        <begin position="7"/>
        <end position="25"/>
    </location>
</feature>